<evidence type="ECO:0000256" key="18">
    <source>
        <dbReference type="PIRSR" id="PIRSR640198-3"/>
    </source>
</evidence>
<evidence type="ECO:0000256" key="2">
    <source>
        <dbReference type="ARBA" id="ARBA00009742"/>
    </source>
</evidence>
<comment type="catalytic activity">
    <reaction evidence="14">
        <text>L-tyrosyl-[protein] + ATP = O-(5'-adenylyl)-L-tyrosyl-[protein] + diphosphate</text>
        <dbReference type="Rhea" id="RHEA:54288"/>
        <dbReference type="Rhea" id="RHEA-COMP:10136"/>
        <dbReference type="Rhea" id="RHEA-COMP:13846"/>
        <dbReference type="ChEBI" id="CHEBI:30616"/>
        <dbReference type="ChEBI" id="CHEBI:33019"/>
        <dbReference type="ChEBI" id="CHEBI:46858"/>
        <dbReference type="ChEBI" id="CHEBI:83624"/>
        <dbReference type="EC" id="2.7.7.108"/>
    </reaction>
</comment>
<evidence type="ECO:0000256" key="11">
    <source>
        <dbReference type="ARBA" id="ARBA00023136"/>
    </source>
</evidence>
<comment type="subcellular location">
    <subcellularLocation>
        <location evidence="1">Membrane</location>
        <topology evidence="1">Single-pass membrane protein</topology>
    </subcellularLocation>
</comment>
<comment type="catalytic activity">
    <reaction evidence="13">
        <text>L-threonyl-[protein] + ATP = 3-O-(5'-adenylyl)-L-threonyl-[protein] + diphosphate</text>
        <dbReference type="Rhea" id="RHEA:54292"/>
        <dbReference type="Rhea" id="RHEA-COMP:11060"/>
        <dbReference type="Rhea" id="RHEA-COMP:13847"/>
        <dbReference type="ChEBI" id="CHEBI:30013"/>
        <dbReference type="ChEBI" id="CHEBI:30616"/>
        <dbReference type="ChEBI" id="CHEBI:33019"/>
        <dbReference type="ChEBI" id="CHEBI:138113"/>
        <dbReference type="EC" id="2.7.7.108"/>
    </reaction>
</comment>
<evidence type="ECO:0000313" key="22">
    <source>
        <dbReference type="Proteomes" id="UP000024635"/>
    </source>
</evidence>
<dbReference type="OrthoDB" id="439046at2759"/>
<dbReference type="Gene3D" id="1.10.3290.10">
    <property type="entry name" value="Fido-like domain"/>
    <property type="match status" value="1"/>
</dbReference>
<evidence type="ECO:0000256" key="7">
    <source>
        <dbReference type="ARBA" id="ARBA00022741"/>
    </source>
</evidence>
<feature type="binding site" evidence="17">
    <location>
        <position position="526"/>
    </location>
    <ligand>
        <name>ATP</name>
        <dbReference type="ChEBI" id="CHEBI:30616"/>
    </ligand>
</feature>
<dbReference type="InterPro" id="IPR011990">
    <property type="entry name" value="TPR-like_helical_dom_sf"/>
</dbReference>
<name>A0A016WM11_9BILA</name>
<keyword evidence="5" id="KW-0548">Nucleotidyltransferase</keyword>
<dbReference type="InterPro" id="IPR036597">
    <property type="entry name" value="Fido-like_dom_sf"/>
</dbReference>
<dbReference type="GO" id="GO:0005524">
    <property type="term" value="F:ATP binding"/>
    <property type="evidence" value="ECO:0007669"/>
    <property type="project" value="UniProtKB-KW"/>
</dbReference>
<evidence type="ECO:0000256" key="5">
    <source>
        <dbReference type="ARBA" id="ARBA00022695"/>
    </source>
</evidence>
<evidence type="ECO:0000256" key="12">
    <source>
        <dbReference type="ARBA" id="ARBA00034531"/>
    </source>
</evidence>
<keyword evidence="10" id="KW-1133">Transmembrane helix</keyword>
<evidence type="ECO:0000256" key="1">
    <source>
        <dbReference type="ARBA" id="ARBA00004167"/>
    </source>
</evidence>
<dbReference type="PANTHER" id="PTHR13504:SF34">
    <property type="entry name" value="PROTEIN ADENYLYLTRANSFERASE FICD"/>
    <property type="match status" value="1"/>
</dbReference>
<accession>A0A016WM11</accession>
<feature type="site" description="Important for autoinhibition of adenylyltransferase activity" evidence="18">
    <location>
        <position position="354"/>
    </location>
</feature>
<dbReference type="STRING" id="53326.A0A016WM11"/>
<gene>
    <name evidence="21" type="primary">Acey_s0593.g411</name>
    <name evidence="21" type="synonym">Acey-fic-1</name>
    <name evidence="21" type="ORF">Y032_0593g411</name>
</gene>
<keyword evidence="3" id="KW-0808">Transferase</keyword>
<evidence type="ECO:0000256" key="3">
    <source>
        <dbReference type="ARBA" id="ARBA00022679"/>
    </source>
</evidence>
<comment type="similarity">
    <text evidence="2">Belongs to the fic family.</text>
</comment>
<feature type="binding site" evidence="17">
    <location>
        <begin position="518"/>
        <end position="519"/>
    </location>
    <ligand>
        <name>ATP</name>
        <dbReference type="ChEBI" id="CHEBI:30616"/>
    </ligand>
</feature>
<dbReference type="AlphaFoldDB" id="A0A016WM11"/>
<dbReference type="GO" id="GO:0016020">
    <property type="term" value="C:membrane"/>
    <property type="evidence" value="ECO:0007669"/>
    <property type="project" value="UniProtKB-SubCell"/>
</dbReference>
<organism evidence="21 22">
    <name type="scientific">Ancylostoma ceylanicum</name>
    <dbReference type="NCBI Taxonomy" id="53326"/>
    <lineage>
        <taxon>Eukaryota</taxon>
        <taxon>Metazoa</taxon>
        <taxon>Ecdysozoa</taxon>
        <taxon>Nematoda</taxon>
        <taxon>Chromadorea</taxon>
        <taxon>Rhabditida</taxon>
        <taxon>Rhabditina</taxon>
        <taxon>Rhabditomorpha</taxon>
        <taxon>Strongyloidea</taxon>
        <taxon>Ancylostomatidae</taxon>
        <taxon>Ancylostomatinae</taxon>
        <taxon>Ancylostoma</taxon>
    </lineage>
</organism>
<evidence type="ECO:0000256" key="15">
    <source>
        <dbReference type="ARBA" id="ARBA00049297"/>
    </source>
</evidence>
<evidence type="ECO:0000259" key="20">
    <source>
        <dbReference type="PROSITE" id="PS51459"/>
    </source>
</evidence>
<protein>
    <recommendedName>
        <fullName evidence="12">protein adenylyltransferase</fullName>
        <ecNumber evidence="12">2.7.7.108</ecNumber>
    </recommendedName>
</protein>
<feature type="binding site" evidence="17">
    <location>
        <begin position="486"/>
        <end position="493"/>
    </location>
    <ligand>
        <name>ATP</name>
        <dbReference type="ChEBI" id="CHEBI:30616"/>
    </ligand>
</feature>
<evidence type="ECO:0000256" key="14">
    <source>
        <dbReference type="ARBA" id="ARBA00048696"/>
    </source>
</evidence>
<evidence type="ECO:0000256" key="13">
    <source>
        <dbReference type="ARBA" id="ARBA00047939"/>
    </source>
</evidence>
<dbReference type="InterPro" id="IPR003812">
    <property type="entry name" value="Fido"/>
</dbReference>
<feature type="domain" description="Fido" evidence="20">
    <location>
        <begin position="404"/>
        <end position="539"/>
    </location>
</feature>
<evidence type="ECO:0000256" key="4">
    <source>
        <dbReference type="ARBA" id="ARBA00022692"/>
    </source>
</evidence>
<dbReference type="Gene3D" id="1.25.40.10">
    <property type="entry name" value="Tetratricopeptide repeat domain"/>
    <property type="match status" value="1"/>
</dbReference>
<feature type="active site" evidence="16">
    <location>
        <position position="482"/>
    </location>
</feature>
<comment type="catalytic activity">
    <reaction evidence="15">
        <text>3-O-(5'-adenylyl)-L-threonyl-[protein] + H2O = L-threonyl-[protein] + AMP + H(+)</text>
        <dbReference type="Rhea" id="RHEA:55932"/>
        <dbReference type="Rhea" id="RHEA-COMP:11060"/>
        <dbReference type="Rhea" id="RHEA-COMP:13847"/>
        <dbReference type="ChEBI" id="CHEBI:15377"/>
        <dbReference type="ChEBI" id="CHEBI:15378"/>
        <dbReference type="ChEBI" id="CHEBI:30013"/>
        <dbReference type="ChEBI" id="CHEBI:138113"/>
        <dbReference type="ChEBI" id="CHEBI:456215"/>
    </reaction>
</comment>
<keyword evidence="8" id="KW-0802">TPR repeat</keyword>
<keyword evidence="6" id="KW-0677">Repeat</keyword>
<evidence type="ECO:0000256" key="17">
    <source>
        <dbReference type="PIRSR" id="PIRSR640198-2"/>
    </source>
</evidence>
<evidence type="ECO:0000256" key="8">
    <source>
        <dbReference type="ARBA" id="ARBA00022803"/>
    </source>
</evidence>
<sequence length="575" mass="63998">MWSRQGPLVAAERDPLFRQIRTGGRRNQNECGDIHELRGCVGDQTATLHVVFFALSILVSIADECSFTPKVTDCWNVRAQKDSDETVHSMTVSTRSEIGGAILSSSHGSIIKTALICLLISSAVQLLFPLLTGHILWLASLTNYYGRCLLRMQCGSSNSIGEVSLPATKGPTYFPEIFPVETWTGAQPAPLITNSHFNQISDHAREQEALAALSAAQSSRRQGNRRKVCKMSVRTNARILPSTDARSIIEHALALAPNHPDILTEYGLYHEVLENNVMEADLCYAKALAFDPHHSEALVRRKRTLPLVSAMDAKLLGRIQKKRDEFARLPHTASLKRAMRESYFLHIYHTVAIEGNTLSLGQTRSILESGMAVAGKSIQEHNEVIGMDAALRFLNHSLLHMNEITLDDIMEMHRRVLGNVNPVDAGRIRTTQVFVGRFTPVAPEYVKGQLDDLVDWLRDPSTLEMNPVERAAIAHYKLVLVHPFVDGNGRTARLLLNLILMRAGFPPVILPVESRAEYYATLHTANLGDLRPFVRYVARHTENTLKFYMSSAEKCAGGDCAENELHGEESERIQS</sequence>
<feature type="glycosylation site" description="N-linked (GlcNAc...) asparagine" evidence="19">
    <location>
        <position position="395"/>
    </location>
</feature>
<reference evidence="22" key="1">
    <citation type="journal article" date="2015" name="Nat. Genet.">
        <title>The genome and transcriptome of the zoonotic hookworm Ancylostoma ceylanicum identify infection-specific gene families.</title>
        <authorList>
            <person name="Schwarz E.M."/>
            <person name="Hu Y."/>
            <person name="Antoshechkin I."/>
            <person name="Miller M.M."/>
            <person name="Sternberg P.W."/>
            <person name="Aroian R.V."/>
        </authorList>
    </citation>
    <scope>NUCLEOTIDE SEQUENCE</scope>
    <source>
        <strain evidence="22">HY135</strain>
    </source>
</reference>
<evidence type="ECO:0000256" key="19">
    <source>
        <dbReference type="PIRSR" id="PIRSR640198-4"/>
    </source>
</evidence>
<dbReference type="Proteomes" id="UP000024635">
    <property type="component" value="Unassembled WGS sequence"/>
</dbReference>
<dbReference type="SUPFAM" id="SSF140931">
    <property type="entry name" value="Fic-like"/>
    <property type="match status" value="1"/>
</dbReference>
<dbReference type="InterPro" id="IPR040198">
    <property type="entry name" value="Fido_containing"/>
</dbReference>
<dbReference type="PROSITE" id="PS51459">
    <property type="entry name" value="FIDO"/>
    <property type="match status" value="1"/>
</dbReference>
<dbReference type="SUPFAM" id="SSF48452">
    <property type="entry name" value="TPR-like"/>
    <property type="match status" value="1"/>
</dbReference>
<evidence type="ECO:0000256" key="10">
    <source>
        <dbReference type="ARBA" id="ARBA00022989"/>
    </source>
</evidence>
<evidence type="ECO:0000313" key="21">
    <source>
        <dbReference type="EMBL" id="EYC40864.1"/>
    </source>
</evidence>
<dbReference type="EC" id="2.7.7.108" evidence="12"/>
<keyword evidence="4" id="KW-0812">Transmembrane</keyword>
<evidence type="ECO:0000256" key="16">
    <source>
        <dbReference type="PIRSR" id="PIRSR640198-1"/>
    </source>
</evidence>
<dbReference type="EMBL" id="JARK01000193">
    <property type="protein sequence ID" value="EYC40864.1"/>
    <property type="molecule type" value="Genomic_DNA"/>
</dbReference>
<keyword evidence="22" id="KW-1185">Reference proteome</keyword>
<keyword evidence="9 17" id="KW-0067">ATP-binding</keyword>
<evidence type="ECO:0000256" key="6">
    <source>
        <dbReference type="ARBA" id="ARBA00022737"/>
    </source>
</evidence>
<keyword evidence="11" id="KW-0472">Membrane</keyword>
<keyword evidence="7 17" id="KW-0547">Nucleotide-binding</keyword>
<dbReference type="Pfam" id="PF02661">
    <property type="entry name" value="Fic"/>
    <property type="match status" value="1"/>
</dbReference>
<evidence type="ECO:0000256" key="9">
    <source>
        <dbReference type="ARBA" id="ARBA00022840"/>
    </source>
</evidence>
<dbReference type="GO" id="GO:0070733">
    <property type="term" value="F:AMPylase activity"/>
    <property type="evidence" value="ECO:0007669"/>
    <property type="project" value="UniProtKB-EC"/>
</dbReference>
<comment type="caution">
    <text evidence="21">The sequence shown here is derived from an EMBL/GenBank/DDBJ whole genome shotgun (WGS) entry which is preliminary data.</text>
</comment>
<dbReference type="PANTHER" id="PTHR13504">
    <property type="entry name" value="FIDO DOMAIN-CONTAINING PROTEIN DDB_G0283145"/>
    <property type="match status" value="1"/>
</dbReference>
<dbReference type="GlyCosmos" id="A0A016WM11">
    <property type="glycosylation" value="1 site, No reported glycans"/>
</dbReference>
<proteinExistence type="inferred from homology"/>